<comment type="caution">
    <text evidence="2">The sequence shown here is derived from an EMBL/GenBank/DDBJ whole genome shotgun (WGS) entry which is preliminary data.</text>
</comment>
<gene>
    <name evidence="2" type="ORF">MVEN_01748600</name>
</gene>
<evidence type="ECO:0000256" key="1">
    <source>
        <dbReference type="SAM" id="MobiDB-lite"/>
    </source>
</evidence>
<feature type="compositionally biased region" description="Gly residues" evidence="1">
    <location>
        <begin position="90"/>
        <end position="99"/>
    </location>
</feature>
<name>A0A8H6XML3_9AGAR</name>
<proteinExistence type="predicted"/>
<reference evidence="2" key="1">
    <citation type="submission" date="2020-05" db="EMBL/GenBank/DDBJ databases">
        <title>Mycena genomes resolve the evolution of fungal bioluminescence.</title>
        <authorList>
            <person name="Tsai I.J."/>
        </authorList>
    </citation>
    <scope>NUCLEOTIDE SEQUENCE</scope>
    <source>
        <strain evidence="2">CCC161011</strain>
    </source>
</reference>
<dbReference type="AlphaFoldDB" id="A0A8H6XML3"/>
<evidence type="ECO:0000313" key="3">
    <source>
        <dbReference type="Proteomes" id="UP000620124"/>
    </source>
</evidence>
<sequence>MVPTLAQDVPTQRQLSDVGRSMIDISIRTRTSSWARSIRGTEFLELKNGGHNSLASISGLDLESHITDFFARCHHTADALPGEREERGHGYGGVGGGGEWGEREGRHPSGWRISNLHGGEIKVKGTVSGTFKVEDYQAVRDKMNSHSALKIAIEPMSRWVAGHD</sequence>
<dbReference type="EMBL" id="JACAZI010000016">
    <property type="protein sequence ID" value="KAF7343176.1"/>
    <property type="molecule type" value="Genomic_DNA"/>
</dbReference>
<accession>A0A8H6XML3</accession>
<evidence type="ECO:0000313" key="2">
    <source>
        <dbReference type="EMBL" id="KAF7343176.1"/>
    </source>
</evidence>
<protein>
    <submittedName>
        <fullName evidence="2">GroES-like protein</fullName>
    </submittedName>
</protein>
<organism evidence="2 3">
    <name type="scientific">Mycena venus</name>
    <dbReference type="NCBI Taxonomy" id="2733690"/>
    <lineage>
        <taxon>Eukaryota</taxon>
        <taxon>Fungi</taxon>
        <taxon>Dikarya</taxon>
        <taxon>Basidiomycota</taxon>
        <taxon>Agaricomycotina</taxon>
        <taxon>Agaricomycetes</taxon>
        <taxon>Agaricomycetidae</taxon>
        <taxon>Agaricales</taxon>
        <taxon>Marasmiineae</taxon>
        <taxon>Mycenaceae</taxon>
        <taxon>Mycena</taxon>
    </lineage>
</organism>
<dbReference type="Proteomes" id="UP000620124">
    <property type="component" value="Unassembled WGS sequence"/>
</dbReference>
<dbReference type="OrthoDB" id="10643522at2759"/>
<keyword evidence="3" id="KW-1185">Reference proteome</keyword>
<feature type="region of interest" description="Disordered" evidence="1">
    <location>
        <begin position="82"/>
        <end position="104"/>
    </location>
</feature>